<evidence type="ECO:0000313" key="2">
    <source>
        <dbReference type="EMBL" id="NDY43112.1"/>
    </source>
</evidence>
<sequence>MRCTKCGTISFDHLEFCGQCNHDLRELHARLGAPPPPNPELTWFADLGDVQGMEAPPLTQVPEEEPSGEIPLNLGEIDISDLTPEAAAPGPSTEPSPEASAASPSKAEGGGLGSFADDEDFQKALEEALSLPDEDAS</sequence>
<evidence type="ECO:0000256" key="1">
    <source>
        <dbReference type="SAM" id="MobiDB-lite"/>
    </source>
</evidence>
<reference evidence="2 3" key="1">
    <citation type="submission" date="2020-02" db="EMBL/GenBank/DDBJ databases">
        <title>Comparative genomics of sulfur disproportionating microorganisms.</title>
        <authorList>
            <person name="Ward L.M."/>
            <person name="Bertran E."/>
            <person name="Johnston D.T."/>
        </authorList>
    </citation>
    <scope>NUCLEOTIDE SEQUENCE [LARGE SCALE GENOMIC DNA]</scope>
    <source>
        <strain evidence="2 3">DSM 100025</strain>
    </source>
</reference>
<feature type="compositionally biased region" description="Low complexity" evidence="1">
    <location>
        <begin position="84"/>
        <end position="107"/>
    </location>
</feature>
<protein>
    <submittedName>
        <fullName evidence="2">Uncharacterized protein</fullName>
    </submittedName>
</protein>
<feature type="region of interest" description="Disordered" evidence="1">
    <location>
        <begin position="48"/>
        <end position="137"/>
    </location>
</feature>
<comment type="caution">
    <text evidence="2">The sequence shown here is derived from an EMBL/GenBank/DDBJ whole genome shotgun (WGS) entry which is preliminary data.</text>
</comment>
<name>A0A6N9TPB3_DISTH</name>
<gene>
    <name evidence="2" type="ORF">G3N55_09695</name>
</gene>
<proteinExistence type="predicted"/>
<dbReference type="Proteomes" id="UP000469346">
    <property type="component" value="Unassembled WGS sequence"/>
</dbReference>
<evidence type="ECO:0000313" key="3">
    <source>
        <dbReference type="Proteomes" id="UP000469346"/>
    </source>
</evidence>
<accession>A0A6N9TPB3</accession>
<dbReference type="RefSeq" id="WP_163299228.1">
    <property type="nucleotide sequence ID" value="NZ_JAAGRR010000121.1"/>
</dbReference>
<keyword evidence="3" id="KW-1185">Reference proteome</keyword>
<dbReference type="EMBL" id="JAAGRR010000121">
    <property type="protein sequence ID" value="NDY43112.1"/>
    <property type="molecule type" value="Genomic_DNA"/>
</dbReference>
<organism evidence="2 3">
    <name type="scientific">Dissulfurirhabdus thermomarina</name>
    <dbReference type="NCBI Taxonomy" id="1765737"/>
    <lineage>
        <taxon>Bacteria</taxon>
        <taxon>Deltaproteobacteria</taxon>
        <taxon>Dissulfurirhabdaceae</taxon>
        <taxon>Dissulfurirhabdus</taxon>
    </lineage>
</organism>
<dbReference type="AlphaFoldDB" id="A0A6N9TPB3"/>